<evidence type="ECO:0000256" key="1">
    <source>
        <dbReference type="ARBA" id="ARBA00004496"/>
    </source>
</evidence>
<comment type="similarity">
    <text evidence="2">Belongs to the DDIT4 family.</text>
</comment>
<dbReference type="GO" id="GO:0009968">
    <property type="term" value="P:negative regulation of signal transduction"/>
    <property type="evidence" value="ECO:0007669"/>
    <property type="project" value="InterPro"/>
</dbReference>
<name>A0AAW0SUN1_SCYPA</name>
<comment type="caution">
    <text evidence="4">The sequence shown here is derived from an EMBL/GenBank/DDBJ whole genome shotgun (WGS) entry which is preliminary data.</text>
</comment>
<keyword evidence="3" id="KW-0963">Cytoplasm</keyword>
<evidence type="ECO:0000313" key="4">
    <source>
        <dbReference type="EMBL" id="KAK8379144.1"/>
    </source>
</evidence>
<protein>
    <submittedName>
        <fullName evidence="4">Uncharacterized protein</fullName>
    </submittedName>
</protein>
<dbReference type="GO" id="GO:0006915">
    <property type="term" value="P:apoptotic process"/>
    <property type="evidence" value="ECO:0007669"/>
    <property type="project" value="TreeGrafter"/>
</dbReference>
<gene>
    <name evidence="4" type="ORF">O3P69_019170</name>
</gene>
<dbReference type="Proteomes" id="UP001487740">
    <property type="component" value="Unassembled WGS sequence"/>
</dbReference>
<dbReference type="InterPro" id="IPR012918">
    <property type="entry name" value="RTP801-like"/>
</dbReference>
<accession>A0AAW0SUN1</accession>
<dbReference type="Gene3D" id="3.90.470.40">
    <property type="entry name" value="RTP801-like"/>
    <property type="match status" value="1"/>
</dbReference>
<dbReference type="AlphaFoldDB" id="A0AAW0SUN1"/>
<evidence type="ECO:0000256" key="2">
    <source>
        <dbReference type="ARBA" id="ARBA00010670"/>
    </source>
</evidence>
<dbReference type="EMBL" id="JARAKH010000043">
    <property type="protein sequence ID" value="KAK8379144.1"/>
    <property type="molecule type" value="Genomic_DNA"/>
</dbReference>
<reference evidence="4 5" key="1">
    <citation type="submission" date="2023-03" db="EMBL/GenBank/DDBJ databases">
        <title>High-quality genome of Scylla paramamosain provides insights in environmental adaptation.</title>
        <authorList>
            <person name="Zhang L."/>
        </authorList>
    </citation>
    <scope>NUCLEOTIDE SEQUENCE [LARGE SCALE GENOMIC DNA]</scope>
    <source>
        <strain evidence="4">LZ_2023a</strain>
        <tissue evidence="4">Muscle</tissue>
    </source>
</reference>
<dbReference type="InterPro" id="IPR038281">
    <property type="entry name" value="RTP801-like_C_sf"/>
</dbReference>
<dbReference type="PANTHER" id="PTHR12478">
    <property type="entry name" value="DNA-DAMAGE-INDUCIBLE TRANSCRIPT 4 PROTEIN DDIT4"/>
    <property type="match status" value="1"/>
</dbReference>
<dbReference type="GO" id="GO:0005737">
    <property type="term" value="C:cytoplasm"/>
    <property type="evidence" value="ECO:0007669"/>
    <property type="project" value="UniProtKB-SubCell"/>
</dbReference>
<sequence>MLRVMRPNTYKVYMSPVTSEFYDFAGERDEAAAALLARHLLNLLDRARRTKLRSMATPAFAHAHTHTHSKNHSGSVSQWLHKLIPGSDTVNVYFPEDFLSRVVRDVLRMTEGEAKGLRGCTLCVELWDGGKRVVLGKIVCDAQVKSSYTLYVRLVRGAAPEDPAGFRIFNTSIYEPIYTKTKTREACTRTKRQHGTHYCFNALLGVR</sequence>
<organism evidence="4 5">
    <name type="scientific">Scylla paramamosain</name>
    <name type="common">Mud crab</name>
    <dbReference type="NCBI Taxonomy" id="85552"/>
    <lineage>
        <taxon>Eukaryota</taxon>
        <taxon>Metazoa</taxon>
        <taxon>Ecdysozoa</taxon>
        <taxon>Arthropoda</taxon>
        <taxon>Crustacea</taxon>
        <taxon>Multicrustacea</taxon>
        <taxon>Malacostraca</taxon>
        <taxon>Eumalacostraca</taxon>
        <taxon>Eucarida</taxon>
        <taxon>Decapoda</taxon>
        <taxon>Pleocyemata</taxon>
        <taxon>Brachyura</taxon>
        <taxon>Eubrachyura</taxon>
        <taxon>Portunoidea</taxon>
        <taxon>Portunidae</taxon>
        <taxon>Portuninae</taxon>
        <taxon>Scylla</taxon>
    </lineage>
</organism>
<evidence type="ECO:0000313" key="5">
    <source>
        <dbReference type="Proteomes" id="UP001487740"/>
    </source>
</evidence>
<evidence type="ECO:0000256" key="3">
    <source>
        <dbReference type="ARBA" id="ARBA00022490"/>
    </source>
</evidence>
<proteinExistence type="inferred from homology"/>
<dbReference type="GO" id="GO:0032006">
    <property type="term" value="P:regulation of TOR signaling"/>
    <property type="evidence" value="ECO:0007669"/>
    <property type="project" value="TreeGrafter"/>
</dbReference>
<comment type="subcellular location">
    <subcellularLocation>
        <location evidence="1">Cytoplasm</location>
    </subcellularLocation>
</comment>
<dbReference type="Pfam" id="PF07809">
    <property type="entry name" value="RTP801_C"/>
    <property type="match status" value="1"/>
</dbReference>
<dbReference type="PANTHER" id="PTHR12478:SF16">
    <property type="entry name" value="PROTEIN CHARYBDE-RELATED"/>
    <property type="match status" value="1"/>
</dbReference>
<keyword evidence="5" id="KW-1185">Reference proteome</keyword>